<evidence type="ECO:0000256" key="9">
    <source>
        <dbReference type="ARBA" id="ARBA00023136"/>
    </source>
</evidence>
<evidence type="ECO:0000256" key="5">
    <source>
        <dbReference type="ARBA" id="ARBA00022597"/>
    </source>
</evidence>
<evidence type="ECO:0000256" key="8">
    <source>
        <dbReference type="ARBA" id="ARBA00023047"/>
    </source>
</evidence>
<evidence type="ECO:0000256" key="2">
    <source>
        <dbReference type="ARBA" id="ARBA00007783"/>
    </source>
</evidence>
<dbReference type="GO" id="GO:0015774">
    <property type="term" value="P:polysaccharide transport"/>
    <property type="evidence" value="ECO:0007669"/>
    <property type="project" value="UniProtKB-KW"/>
</dbReference>
<evidence type="ECO:0000256" key="3">
    <source>
        <dbReference type="ARBA" id="ARBA00022448"/>
    </source>
</evidence>
<dbReference type="InterPro" id="IPR000412">
    <property type="entry name" value="ABC_2_transport"/>
</dbReference>
<protein>
    <submittedName>
        <fullName evidence="12">ABC transporter permease</fullName>
    </submittedName>
</protein>
<feature type="transmembrane region" description="Helical" evidence="10">
    <location>
        <begin position="230"/>
        <end position="248"/>
    </location>
</feature>
<dbReference type="AlphaFoldDB" id="A0A9E6RBW8"/>
<dbReference type="GO" id="GO:0043190">
    <property type="term" value="C:ATP-binding cassette (ABC) transporter complex"/>
    <property type="evidence" value="ECO:0007669"/>
    <property type="project" value="InterPro"/>
</dbReference>
<feature type="transmembrane region" description="Helical" evidence="10">
    <location>
        <begin position="108"/>
        <end position="129"/>
    </location>
</feature>
<dbReference type="EMBL" id="CP081869">
    <property type="protein sequence ID" value="QZO01407.1"/>
    <property type="molecule type" value="Genomic_DNA"/>
</dbReference>
<evidence type="ECO:0000313" key="13">
    <source>
        <dbReference type="Proteomes" id="UP000825701"/>
    </source>
</evidence>
<keyword evidence="6 10" id="KW-0812">Transmembrane</keyword>
<comment type="subcellular location">
    <subcellularLocation>
        <location evidence="1">Cell membrane</location>
        <topology evidence="1">Multi-pass membrane protein</topology>
    </subcellularLocation>
</comment>
<evidence type="ECO:0000256" key="6">
    <source>
        <dbReference type="ARBA" id="ARBA00022692"/>
    </source>
</evidence>
<keyword evidence="7 10" id="KW-1133">Transmembrane helix</keyword>
<reference evidence="12" key="1">
    <citation type="submission" date="2021-08" db="EMBL/GenBank/DDBJ databases">
        <authorList>
            <person name="Zhang H."/>
            <person name="Xu M."/>
            <person name="Yu Z."/>
            <person name="Yang L."/>
            <person name="Cai Y."/>
        </authorList>
    </citation>
    <scope>NUCLEOTIDE SEQUENCE</scope>
    <source>
        <strain evidence="12">CHL1</strain>
    </source>
</reference>
<evidence type="ECO:0000256" key="1">
    <source>
        <dbReference type="ARBA" id="ARBA00004651"/>
    </source>
</evidence>
<keyword evidence="4" id="KW-1003">Cell membrane</keyword>
<gene>
    <name evidence="12" type="ORF">K6K41_08120</name>
</gene>
<feature type="transmembrane region" description="Helical" evidence="10">
    <location>
        <begin position="141"/>
        <end position="169"/>
    </location>
</feature>
<evidence type="ECO:0000256" key="4">
    <source>
        <dbReference type="ARBA" id="ARBA00022475"/>
    </source>
</evidence>
<sequence>MNLSASAKLQARSIVALLVSRMRARYIGSRAGYVWAIVEPLAWVFVLKMAIRHNGDQLPPVGDSYEVFFAVGVIPARMWRMIAQGVSSVMNSGRSARLPGLLRLDLCYANGVLEAITGFVVMIIALFILQVFGFHAVPGDILHFVIAFLAITAFGIAFGLTVGVVLILAPGLQHFIGMFYMVMFFTSGFAFVVDRMPLATKQIVLWNPLVHFIEWIRMGFYAGYECRSLDLSYAFVVTICCLLIGLTGERIFRRHAGRQEVYEDAQEV</sequence>
<dbReference type="PRINTS" id="PR00164">
    <property type="entry name" value="ABC2TRNSPORT"/>
</dbReference>
<evidence type="ECO:0000256" key="10">
    <source>
        <dbReference type="SAM" id="Phobius"/>
    </source>
</evidence>
<dbReference type="RefSeq" id="WP_261404675.1">
    <property type="nucleotide sequence ID" value="NZ_CP081869.1"/>
</dbReference>
<keyword evidence="9 10" id="KW-0472">Membrane</keyword>
<dbReference type="PANTHER" id="PTHR30413:SF10">
    <property type="entry name" value="CAPSULE POLYSACCHARIDE EXPORT INNER-MEMBRANE PROTEIN CTRC"/>
    <property type="match status" value="1"/>
</dbReference>
<proteinExistence type="inferred from homology"/>
<keyword evidence="8" id="KW-0625">Polysaccharide transport</keyword>
<accession>A0A9E6RBW8</accession>
<dbReference type="PANTHER" id="PTHR30413">
    <property type="entry name" value="INNER MEMBRANE TRANSPORT PERMEASE"/>
    <property type="match status" value="1"/>
</dbReference>
<keyword evidence="3" id="KW-0813">Transport</keyword>
<evidence type="ECO:0000313" key="12">
    <source>
        <dbReference type="EMBL" id="QZO01407.1"/>
    </source>
</evidence>
<keyword evidence="5" id="KW-0762">Sugar transport</keyword>
<feature type="domain" description="ABC-2 type transporter transmembrane" evidence="11">
    <location>
        <begin position="17"/>
        <end position="221"/>
    </location>
</feature>
<feature type="transmembrane region" description="Helical" evidence="10">
    <location>
        <begin position="31"/>
        <end position="51"/>
    </location>
</feature>
<evidence type="ECO:0000259" key="11">
    <source>
        <dbReference type="Pfam" id="PF01061"/>
    </source>
</evidence>
<dbReference type="GO" id="GO:0015920">
    <property type="term" value="P:lipopolysaccharide transport"/>
    <property type="evidence" value="ECO:0007669"/>
    <property type="project" value="TreeGrafter"/>
</dbReference>
<name>A0A9E6RBW8_9HYPH</name>
<dbReference type="GO" id="GO:0140359">
    <property type="term" value="F:ABC-type transporter activity"/>
    <property type="evidence" value="ECO:0007669"/>
    <property type="project" value="InterPro"/>
</dbReference>
<dbReference type="Proteomes" id="UP000825701">
    <property type="component" value="Chromosome"/>
</dbReference>
<comment type="similarity">
    <text evidence="2">Belongs to the ABC-2 integral membrane protein family.</text>
</comment>
<keyword evidence="13" id="KW-1185">Reference proteome</keyword>
<evidence type="ECO:0000256" key="7">
    <source>
        <dbReference type="ARBA" id="ARBA00022989"/>
    </source>
</evidence>
<dbReference type="InterPro" id="IPR013525">
    <property type="entry name" value="ABC2_TM"/>
</dbReference>
<dbReference type="Pfam" id="PF01061">
    <property type="entry name" value="ABC2_membrane"/>
    <property type="match status" value="1"/>
</dbReference>
<feature type="transmembrane region" description="Helical" evidence="10">
    <location>
        <begin position="175"/>
        <end position="193"/>
    </location>
</feature>
<dbReference type="KEGG" id="cmet:K6K41_08120"/>
<organism evidence="12 13">
    <name type="scientific">Chenggangzhangella methanolivorans</name>
    <dbReference type="NCBI Taxonomy" id="1437009"/>
    <lineage>
        <taxon>Bacteria</taxon>
        <taxon>Pseudomonadati</taxon>
        <taxon>Pseudomonadota</taxon>
        <taxon>Alphaproteobacteria</taxon>
        <taxon>Hyphomicrobiales</taxon>
        <taxon>Methylopilaceae</taxon>
        <taxon>Chenggangzhangella</taxon>
    </lineage>
</organism>